<evidence type="ECO:0000313" key="4">
    <source>
        <dbReference type="Proteomes" id="UP000292136"/>
    </source>
</evidence>
<proteinExistence type="predicted"/>
<comment type="caution">
    <text evidence="3">The sequence shown here is derived from an EMBL/GenBank/DDBJ whole genome shotgun (WGS) entry which is preliminary data.</text>
</comment>
<keyword evidence="2" id="KW-0472">Membrane</keyword>
<feature type="region of interest" description="Disordered" evidence="1">
    <location>
        <begin position="1"/>
        <end position="20"/>
    </location>
</feature>
<organism evidence="3 4">
    <name type="scientific">Azospira oryzae</name>
    <dbReference type="NCBI Taxonomy" id="146939"/>
    <lineage>
        <taxon>Bacteria</taxon>
        <taxon>Pseudomonadati</taxon>
        <taxon>Pseudomonadota</taxon>
        <taxon>Betaproteobacteria</taxon>
        <taxon>Rhodocyclales</taxon>
        <taxon>Rhodocyclaceae</taxon>
        <taxon>Azospira</taxon>
    </lineage>
</organism>
<protein>
    <submittedName>
        <fullName evidence="3">Uncharacterized protein</fullName>
    </submittedName>
</protein>
<evidence type="ECO:0000256" key="1">
    <source>
        <dbReference type="SAM" id="MobiDB-lite"/>
    </source>
</evidence>
<feature type="compositionally biased region" description="Basic residues" evidence="1">
    <location>
        <begin position="1"/>
        <end position="12"/>
    </location>
</feature>
<sequence>MAKHRSRHRQGRKGNETVATGKDGHLFDFAEIDALLNKSYRRTWLVLLALGGAFFTLSAMAMLN</sequence>
<accession>A0ABY0INW1</accession>
<keyword evidence="2" id="KW-1133">Transmembrane helix</keyword>
<gene>
    <name evidence="3" type="ORF">EV678_0033</name>
</gene>
<dbReference type="EMBL" id="SHKM01000001">
    <property type="protein sequence ID" value="RZT89253.1"/>
    <property type="molecule type" value="Genomic_DNA"/>
</dbReference>
<keyword evidence="4" id="KW-1185">Reference proteome</keyword>
<dbReference type="Proteomes" id="UP000292136">
    <property type="component" value="Unassembled WGS sequence"/>
</dbReference>
<reference evidence="3 4" key="1">
    <citation type="submission" date="2019-02" db="EMBL/GenBank/DDBJ databases">
        <title>Genomic Encyclopedia of Type Strains, Phase IV (KMG-IV): sequencing the most valuable type-strain genomes for metagenomic binning, comparative biology and taxonomic classification.</title>
        <authorList>
            <person name="Goeker M."/>
        </authorList>
    </citation>
    <scope>NUCLEOTIDE SEQUENCE [LARGE SCALE GENOMIC DNA]</scope>
    <source>
        <strain evidence="3 4">DSM 21223</strain>
    </source>
</reference>
<feature type="transmembrane region" description="Helical" evidence="2">
    <location>
        <begin position="44"/>
        <end position="63"/>
    </location>
</feature>
<evidence type="ECO:0000313" key="3">
    <source>
        <dbReference type="EMBL" id="RZT89253.1"/>
    </source>
</evidence>
<keyword evidence="2" id="KW-0812">Transmembrane</keyword>
<name>A0ABY0INW1_9RHOO</name>
<evidence type="ECO:0000256" key="2">
    <source>
        <dbReference type="SAM" id="Phobius"/>
    </source>
</evidence>
<dbReference type="RefSeq" id="WP_130458072.1">
    <property type="nucleotide sequence ID" value="NZ_SHKM01000001.1"/>
</dbReference>